<evidence type="ECO:0000313" key="3">
    <source>
        <dbReference type="Proteomes" id="UP000238322"/>
    </source>
</evidence>
<dbReference type="Proteomes" id="UP000238322">
    <property type="component" value="Unassembled WGS sequence"/>
</dbReference>
<feature type="transmembrane region" description="Helical" evidence="1">
    <location>
        <begin position="184"/>
        <end position="203"/>
    </location>
</feature>
<evidence type="ECO:0000256" key="1">
    <source>
        <dbReference type="SAM" id="Phobius"/>
    </source>
</evidence>
<dbReference type="RefSeq" id="WP_105331996.1">
    <property type="nucleotide sequence ID" value="NZ_PUHY01000013.1"/>
</dbReference>
<feature type="transmembrane region" description="Helical" evidence="1">
    <location>
        <begin position="237"/>
        <end position="254"/>
    </location>
</feature>
<keyword evidence="1" id="KW-0472">Membrane</keyword>
<dbReference type="OrthoDB" id="239293at2"/>
<proteinExistence type="predicted"/>
<dbReference type="EMBL" id="PUHY01000013">
    <property type="protein sequence ID" value="PQO30921.1"/>
    <property type="molecule type" value="Genomic_DNA"/>
</dbReference>
<sequence>METVENESPEARSNTDRAFFIYQRIVSLFLPVLIGVTYPIWFPQSQFPAVPVWHFLSPVPGLVDAVLAGLLLAISVTLLITGPRVKPASMLWLSLAVLLSVSFLLNQHRFQPWAYQFALLATFFALAPASIARRLASWLALSVYFYSALSKLNPSFISELGADFLSTIATFGGLTLDAGHQEHWKWLALVFPAFELLAFVLLLSPVTRKLGVIAACTMHIGLLMVLGPLGLNHSWGVLLWNVFFIVQAILLFWFPAPPPETSPVDWKARSAQGICWIALLFPTLEVIGIGDPWPAWGLYASHVGRTHCFIVRHAAKSLPEDLRSYVDTESSNDLFIPIDLGRWSIETTGAPIYPGERFSFAVGRSFVMKTEMENMTLFVVESPAGRIQDDRDTSKISGEVLAGESNQRFWLNTLPRDYYLKD</sequence>
<reference evidence="2 3" key="1">
    <citation type="submission" date="2018-02" db="EMBL/GenBank/DDBJ databases">
        <title>Comparative genomes isolates from brazilian mangrove.</title>
        <authorList>
            <person name="Araujo J.E."/>
            <person name="Taketani R.G."/>
            <person name="Silva M.C.P."/>
            <person name="Loureco M.V."/>
            <person name="Andreote F.D."/>
        </authorList>
    </citation>
    <scope>NUCLEOTIDE SEQUENCE [LARGE SCALE GENOMIC DNA]</scope>
    <source>
        <strain evidence="2 3">Hex-1 MGV</strain>
    </source>
</reference>
<evidence type="ECO:0008006" key="4">
    <source>
        <dbReference type="Google" id="ProtNLM"/>
    </source>
</evidence>
<organism evidence="2 3">
    <name type="scientific">Blastopirellula marina</name>
    <dbReference type="NCBI Taxonomy" id="124"/>
    <lineage>
        <taxon>Bacteria</taxon>
        <taxon>Pseudomonadati</taxon>
        <taxon>Planctomycetota</taxon>
        <taxon>Planctomycetia</taxon>
        <taxon>Pirellulales</taxon>
        <taxon>Pirellulaceae</taxon>
        <taxon>Blastopirellula</taxon>
    </lineage>
</organism>
<feature type="transmembrane region" description="Helical" evidence="1">
    <location>
        <begin position="113"/>
        <end position="131"/>
    </location>
</feature>
<gene>
    <name evidence="2" type="ORF">C5Y83_22215</name>
</gene>
<keyword evidence="1" id="KW-1133">Transmembrane helix</keyword>
<comment type="caution">
    <text evidence="2">The sequence shown here is derived from an EMBL/GenBank/DDBJ whole genome shotgun (WGS) entry which is preliminary data.</text>
</comment>
<feature type="transmembrane region" description="Helical" evidence="1">
    <location>
        <begin position="61"/>
        <end position="81"/>
    </location>
</feature>
<feature type="transmembrane region" description="Helical" evidence="1">
    <location>
        <begin position="88"/>
        <end position="107"/>
    </location>
</feature>
<feature type="transmembrane region" description="Helical" evidence="1">
    <location>
        <begin position="210"/>
        <end position="231"/>
    </location>
</feature>
<evidence type="ECO:0000313" key="2">
    <source>
        <dbReference type="EMBL" id="PQO30921.1"/>
    </source>
</evidence>
<protein>
    <recommendedName>
        <fullName evidence="4">HTTM domain-containing protein</fullName>
    </recommendedName>
</protein>
<dbReference type="AlphaFoldDB" id="A0A2S8FFH3"/>
<keyword evidence="1" id="KW-0812">Transmembrane</keyword>
<name>A0A2S8FFH3_9BACT</name>
<accession>A0A2S8FFH3</accession>
<feature type="transmembrane region" description="Helical" evidence="1">
    <location>
        <begin position="21"/>
        <end position="41"/>
    </location>
</feature>